<sequence>MNVGSTDADSNVAVGIATRRVIRINVIPVPNERIGTTMDTEHKHARYSNDNKLTQCHLLTTEEMLTFKIYSS</sequence>
<accession>A0A9D4BRS8</accession>
<proteinExistence type="predicted"/>
<comment type="caution">
    <text evidence="1">The sequence shown here is derived from an EMBL/GenBank/DDBJ whole genome shotgun (WGS) entry which is preliminary data.</text>
</comment>
<dbReference type="EMBL" id="JAIWYP010000015">
    <property type="protein sequence ID" value="KAH3705196.1"/>
    <property type="molecule type" value="Genomic_DNA"/>
</dbReference>
<organism evidence="1 2">
    <name type="scientific">Dreissena polymorpha</name>
    <name type="common">Zebra mussel</name>
    <name type="synonym">Mytilus polymorpha</name>
    <dbReference type="NCBI Taxonomy" id="45954"/>
    <lineage>
        <taxon>Eukaryota</taxon>
        <taxon>Metazoa</taxon>
        <taxon>Spiralia</taxon>
        <taxon>Lophotrochozoa</taxon>
        <taxon>Mollusca</taxon>
        <taxon>Bivalvia</taxon>
        <taxon>Autobranchia</taxon>
        <taxon>Heteroconchia</taxon>
        <taxon>Euheterodonta</taxon>
        <taxon>Imparidentia</taxon>
        <taxon>Neoheterodontei</taxon>
        <taxon>Myida</taxon>
        <taxon>Dreissenoidea</taxon>
        <taxon>Dreissenidae</taxon>
        <taxon>Dreissena</taxon>
    </lineage>
</organism>
<gene>
    <name evidence="1" type="ORF">DPMN_080262</name>
</gene>
<protein>
    <submittedName>
        <fullName evidence="1">Uncharacterized protein</fullName>
    </submittedName>
</protein>
<dbReference type="Proteomes" id="UP000828390">
    <property type="component" value="Unassembled WGS sequence"/>
</dbReference>
<evidence type="ECO:0000313" key="2">
    <source>
        <dbReference type="Proteomes" id="UP000828390"/>
    </source>
</evidence>
<keyword evidence="2" id="KW-1185">Reference proteome</keyword>
<reference evidence="1" key="2">
    <citation type="submission" date="2020-11" db="EMBL/GenBank/DDBJ databases">
        <authorList>
            <person name="McCartney M.A."/>
            <person name="Auch B."/>
            <person name="Kono T."/>
            <person name="Mallez S."/>
            <person name="Becker A."/>
            <person name="Gohl D.M."/>
            <person name="Silverstein K.A.T."/>
            <person name="Koren S."/>
            <person name="Bechman K.B."/>
            <person name="Herman A."/>
            <person name="Abrahante J.E."/>
            <person name="Garbe J."/>
        </authorList>
    </citation>
    <scope>NUCLEOTIDE SEQUENCE</scope>
    <source>
        <strain evidence="1">Duluth1</strain>
        <tissue evidence="1">Whole animal</tissue>
    </source>
</reference>
<reference evidence="1" key="1">
    <citation type="journal article" date="2019" name="bioRxiv">
        <title>The Genome of the Zebra Mussel, Dreissena polymorpha: A Resource for Invasive Species Research.</title>
        <authorList>
            <person name="McCartney M.A."/>
            <person name="Auch B."/>
            <person name="Kono T."/>
            <person name="Mallez S."/>
            <person name="Zhang Y."/>
            <person name="Obille A."/>
            <person name="Becker A."/>
            <person name="Abrahante J.E."/>
            <person name="Garbe J."/>
            <person name="Badalamenti J.P."/>
            <person name="Herman A."/>
            <person name="Mangelson H."/>
            <person name="Liachko I."/>
            <person name="Sullivan S."/>
            <person name="Sone E.D."/>
            <person name="Koren S."/>
            <person name="Silverstein K.A.T."/>
            <person name="Beckman K.B."/>
            <person name="Gohl D.M."/>
        </authorList>
    </citation>
    <scope>NUCLEOTIDE SEQUENCE</scope>
    <source>
        <strain evidence="1">Duluth1</strain>
        <tissue evidence="1">Whole animal</tissue>
    </source>
</reference>
<name>A0A9D4BRS8_DREPO</name>
<dbReference type="AlphaFoldDB" id="A0A9D4BRS8"/>
<evidence type="ECO:0000313" key="1">
    <source>
        <dbReference type="EMBL" id="KAH3705196.1"/>
    </source>
</evidence>